<dbReference type="Pfam" id="PF13041">
    <property type="entry name" value="PPR_2"/>
    <property type="match status" value="2"/>
</dbReference>
<feature type="repeat" description="PPR" evidence="4">
    <location>
        <begin position="19"/>
        <end position="53"/>
    </location>
</feature>
<organism evidence="5 6">
    <name type="scientific">Rhynchospora pubera</name>
    <dbReference type="NCBI Taxonomy" id="906938"/>
    <lineage>
        <taxon>Eukaryota</taxon>
        <taxon>Viridiplantae</taxon>
        <taxon>Streptophyta</taxon>
        <taxon>Embryophyta</taxon>
        <taxon>Tracheophyta</taxon>
        <taxon>Spermatophyta</taxon>
        <taxon>Magnoliopsida</taxon>
        <taxon>Liliopsida</taxon>
        <taxon>Poales</taxon>
        <taxon>Cyperaceae</taxon>
        <taxon>Cyperoideae</taxon>
        <taxon>Rhynchosporeae</taxon>
        <taxon>Rhynchospora</taxon>
    </lineage>
</organism>
<dbReference type="EMBL" id="JAMFTS010000004">
    <property type="protein sequence ID" value="KAJ4768621.1"/>
    <property type="molecule type" value="Genomic_DNA"/>
</dbReference>
<dbReference type="InterPro" id="IPR011990">
    <property type="entry name" value="TPR-like_helical_dom_sf"/>
</dbReference>
<keyword evidence="6" id="KW-1185">Reference proteome</keyword>
<dbReference type="InterPro" id="IPR002885">
    <property type="entry name" value="PPR_rpt"/>
</dbReference>
<evidence type="ECO:0000313" key="5">
    <source>
        <dbReference type="EMBL" id="KAJ4768621.1"/>
    </source>
</evidence>
<evidence type="ECO:0000256" key="1">
    <source>
        <dbReference type="ARBA" id="ARBA00007626"/>
    </source>
</evidence>
<evidence type="ECO:0000256" key="4">
    <source>
        <dbReference type="PROSITE-ProRule" id="PRU00708"/>
    </source>
</evidence>
<keyword evidence="2" id="KW-0677">Repeat</keyword>
<keyword evidence="3" id="KW-0809">Transit peptide</keyword>
<evidence type="ECO:0000313" key="6">
    <source>
        <dbReference type="Proteomes" id="UP001140206"/>
    </source>
</evidence>
<gene>
    <name evidence="5" type="ORF">LUZ62_078996</name>
</gene>
<evidence type="ECO:0000256" key="3">
    <source>
        <dbReference type="ARBA" id="ARBA00022946"/>
    </source>
</evidence>
<dbReference type="PANTHER" id="PTHR47939:SF13">
    <property type="entry name" value="OS03G0201400 PROTEIN"/>
    <property type="match status" value="1"/>
</dbReference>
<protein>
    <submittedName>
        <fullName evidence="5">Pentatricopeptide repeat-containing protein</fullName>
    </submittedName>
</protein>
<feature type="repeat" description="PPR" evidence="4">
    <location>
        <begin position="54"/>
        <end position="90"/>
    </location>
</feature>
<proteinExistence type="inferred from homology"/>
<sequence>MEPALKLFDEISAQGIPCDTALYTSLIHGLFKSGDKKLAFELYNQMIKNGNLPDVITFTVLTHGLCRNEQRERESAKKVLGEMERFGVKPSAHIYNMLINSYFREGKFQAASFLHDDMLEKGIIPDEHTYDILL</sequence>
<dbReference type="PANTHER" id="PTHR47939">
    <property type="entry name" value="MEMBRANE-ASSOCIATED SALT-INDUCIBLE PROTEIN-LIKE"/>
    <property type="match status" value="1"/>
</dbReference>
<dbReference type="NCBIfam" id="TIGR00756">
    <property type="entry name" value="PPR"/>
    <property type="match status" value="2"/>
</dbReference>
<evidence type="ECO:0000256" key="2">
    <source>
        <dbReference type="ARBA" id="ARBA00022737"/>
    </source>
</evidence>
<dbReference type="Gene3D" id="1.25.40.10">
    <property type="entry name" value="Tetratricopeptide repeat domain"/>
    <property type="match status" value="2"/>
</dbReference>
<name>A0AAV8DN25_9POAL</name>
<dbReference type="SUPFAM" id="SSF81901">
    <property type="entry name" value="HCP-like"/>
    <property type="match status" value="1"/>
</dbReference>
<accession>A0AAV8DN25</accession>
<comment type="similarity">
    <text evidence="1">Belongs to the PPR family. P subfamily.</text>
</comment>
<feature type="repeat" description="PPR" evidence="4">
    <location>
        <begin position="91"/>
        <end position="125"/>
    </location>
</feature>
<comment type="caution">
    <text evidence="5">The sequence shown here is derived from an EMBL/GenBank/DDBJ whole genome shotgun (WGS) entry which is preliminary data.</text>
</comment>
<dbReference type="InterPro" id="IPR050667">
    <property type="entry name" value="PPR-containing_protein"/>
</dbReference>
<reference evidence="5" key="1">
    <citation type="submission" date="2022-08" db="EMBL/GenBank/DDBJ databases">
        <authorList>
            <person name="Marques A."/>
        </authorList>
    </citation>
    <scope>NUCLEOTIDE SEQUENCE</scope>
    <source>
        <strain evidence="5">RhyPub2mFocal</strain>
        <tissue evidence="5">Leaves</tissue>
    </source>
</reference>
<dbReference type="PROSITE" id="PS51375">
    <property type="entry name" value="PPR"/>
    <property type="match status" value="3"/>
</dbReference>
<dbReference type="Proteomes" id="UP001140206">
    <property type="component" value="Chromosome 4"/>
</dbReference>
<dbReference type="AlphaFoldDB" id="A0AAV8DN25"/>